<feature type="compositionally biased region" description="Basic and acidic residues" evidence="7">
    <location>
        <begin position="318"/>
        <end position="342"/>
    </location>
</feature>
<feature type="binding site" evidence="6">
    <location>
        <position position="1042"/>
    </location>
    <ligand>
        <name>ATP</name>
        <dbReference type="ChEBI" id="CHEBI:30616"/>
    </ligand>
</feature>
<evidence type="ECO:0000313" key="10">
    <source>
        <dbReference type="EMBL" id="KAG7354729.1"/>
    </source>
</evidence>
<accession>A0A9K3L3S3</accession>
<evidence type="ECO:0000256" key="6">
    <source>
        <dbReference type="PROSITE-ProRule" id="PRU10141"/>
    </source>
</evidence>
<dbReference type="PROSITE" id="PS50011">
    <property type="entry name" value="PROTEIN_KINASE_DOM"/>
    <property type="match status" value="1"/>
</dbReference>
<feature type="compositionally biased region" description="Basic and acidic residues" evidence="7">
    <location>
        <begin position="354"/>
        <end position="374"/>
    </location>
</feature>
<keyword evidence="1 10" id="KW-0723">Serine/threonine-protein kinase</keyword>
<feature type="compositionally biased region" description="Basic residues" evidence="7">
    <location>
        <begin position="438"/>
        <end position="447"/>
    </location>
</feature>
<dbReference type="PROSITE" id="PS00107">
    <property type="entry name" value="PROTEIN_KINASE_ATP"/>
    <property type="match status" value="1"/>
</dbReference>
<evidence type="ECO:0000256" key="2">
    <source>
        <dbReference type="ARBA" id="ARBA00022679"/>
    </source>
</evidence>
<dbReference type="InterPro" id="IPR000595">
    <property type="entry name" value="cNMP-bd_dom"/>
</dbReference>
<evidence type="ECO:0000256" key="4">
    <source>
        <dbReference type="ARBA" id="ARBA00022777"/>
    </source>
</evidence>
<dbReference type="PANTHER" id="PTHR24353">
    <property type="entry name" value="CYCLIC NUCLEOTIDE-DEPENDENT PROTEIN KINASE"/>
    <property type="match status" value="1"/>
</dbReference>
<dbReference type="GO" id="GO:0005952">
    <property type="term" value="C:cAMP-dependent protein kinase complex"/>
    <property type="evidence" value="ECO:0007669"/>
    <property type="project" value="TreeGrafter"/>
</dbReference>
<dbReference type="Proteomes" id="UP000693970">
    <property type="component" value="Unassembled WGS sequence"/>
</dbReference>
<dbReference type="InterPro" id="IPR008271">
    <property type="entry name" value="Ser/Thr_kinase_AS"/>
</dbReference>
<evidence type="ECO:0000313" key="11">
    <source>
        <dbReference type="Proteomes" id="UP000693970"/>
    </source>
</evidence>
<feature type="compositionally biased region" description="Basic residues" evidence="7">
    <location>
        <begin position="486"/>
        <end position="496"/>
    </location>
</feature>
<feature type="domain" description="Cyclic nucleotide-binding" evidence="9">
    <location>
        <begin position="645"/>
        <end position="743"/>
    </location>
</feature>
<feature type="compositionally biased region" description="Basic and acidic residues" evidence="7">
    <location>
        <begin position="497"/>
        <end position="508"/>
    </location>
</feature>
<dbReference type="Pfam" id="PF00069">
    <property type="entry name" value="Pkinase"/>
    <property type="match status" value="1"/>
</dbReference>
<dbReference type="InterPro" id="IPR017441">
    <property type="entry name" value="Protein_kinase_ATP_BS"/>
</dbReference>
<reference evidence="10" key="2">
    <citation type="submission" date="2021-04" db="EMBL/GenBank/DDBJ databases">
        <authorList>
            <person name="Podell S."/>
        </authorList>
    </citation>
    <scope>NUCLEOTIDE SEQUENCE</scope>
    <source>
        <strain evidence="10">Hildebrandi</strain>
    </source>
</reference>
<dbReference type="PROSITE" id="PS50042">
    <property type="entry name" value="CNMP_BINDING_3"/>
    <property type="match status" value="2"/>
</dbReference>
<dbReference type="SMART" id="SM00220">
    <property type="entry name" value="S_TKc"/>
    <property type="match status" value="1"/>
</dbReference>
<feature type="compositionally biased region" description="Acidic residues" evidence="7">
    <location>
        <begin position="207"/>
        <end position="219"/>
    </location>
</feature>
<dbReference type="PANTHER" id="PTHR24353:SF143">
    <property type="entry name" value="PROTEIN KINASE DOMAIN-CONTAINING PROTEIN"/>
    <property type="match status" value="1"/>
</dbReference>
<dbReference type="OrthoDB" id="37858at2759"/>
<keyword evidence="4 10" id="KW-0418">Kinase</keyword>
<keyword evidence="3 6" id="KW-0547">Nucleotide-binding</keyword>
<feature type="compositionally biased region" description="Basic and acidic residues" evidence="7">
    <location>
        <begin position="283"/>
        <end position="304"/>
    </location>
</feature>
<feature type="compositionally biased region" description="Basic and acidic residues" evidence="7">
    <location>
        <begin position="220"/>
        <end position="276"/>
    </location>
</feature>
<dbReference type="PROSITE" id="PS00108">
    <property type="entry name" value="PROTEIN_KINASE_ST"/>
    <property type="match status" value="1"/>
</dbReference>
<protein>
    <submittedName>
        <fullName evidence="10">Serine/threonine protein kinase</fullName>
    </submittedName>
</protein>
<sequence length="1309" mass="147203">MPLGADHPLLGQDYKGSIVKGLKEKKEKQTPDGKVRYYLEIHTVDGNVYKEYDWLQFEAPPKGKASDGLDEVIVISPKRKKETINNGHLPTIGVPLNGKSGPESKTNTPEKQAKKKIVVKGFIKGQLEKERQKKSSGVEKEQLSALPLTSDAEKRASDQSATPPIAARNFKSPEQAPSRNVSVGDAKPLARKGETPLIAMDQLQEEHDNDDEHDDNDEVEGLKKIPKQQKEEKSEKEARIVAAEEAKRRIEEDAARLEEERRFEAEREAKRKVEEKRRKKEEKKRQEAEAAEQLRREEEEKIQRQQETAAATAAAEEETQRRALDERKEADRQRKAEDKTGNTKEVACSSSQAKEAERHLKAAEKEAMPLRPEEEALVLTEASSQAEAADAQDIEKSEAAVLDNEQPIKKEKSKKLRDKKKAKSASNVIEEFEADKTKSKKEKKKAKSAASIIDNTKFSKVEKSKEEKKKKKALEKSGSNSETPKKEKKDKKRAKSKERIKEGTKYDKIGLPPPPLEYPSTPVKTKSMKERHKRAAKEPPPMIETSKGKLVQNKITIDPHPPLDVLEERPGVAKIMGIWGSNYCKDAFPLSPLRSSRNKGGEQPPKLRNIAGEKWELDPNFEPPVFEKTEEEKKRICQSFETNFAFSDLTPSEVEPMVDAFEKVEYEKGEVIAEEGTPDSFFYVVQEGKVSFDMDGELVCEGEVGDAFGEMSLVYSCDRATTVKSQDRRTALLRLDKTSYRHIRRNHVARSVSARMKLLKDVPFFKDADEQDLAQLSTAMVPHVFEANDNLTSAFKEMPFCLIQEGSVSTSSAGNVGPGASFGEEGLEDKGQVGTIVTAVTDGVAYTIDRPSFEKVFGDMGQLAQKSSDKKILRDLRAIRAAKVDGPVLDLLARQIADEPFREGEKFCVMNEDMVPKLYIVRVGSVKVVRKNGKEDIIQAGGFFGHEYLMTTSKGGRDSVPSYVKAKYSATALEDGVCGILTLQECVSVFGSDTSKNEDLEDGQIIPLEDLEHYRVLGEGHFGVVWLVASKKASKPEPYALKIQMLADDERNAEECIKEEIAMMRKLQYPFIVRVINTYDAEETISMLLGLAPGGELFDQIHYQLPNGLWDSGIGEEKGRFYSSVVADALAFMHIRGFIYRDLKPENVLIDKDGYPLITDFGFTRQLKKDELAYTMCGTPNYLPPEIIKNLGHGAPADNWSLAVLIYEVVQGESPFWYEGLDQVSLFHAICEEDYYPLPEEGVSEELRDLIHRLLEKNPSKRLGTFREKDILKHPWFAPLDIKKIRKKEIKAPWVPDPVELGEPFKDED</sequence>
<dbReference type="GO" id="GO:0005524">
    <property type="term" value="F:ATP binding"/>
    <property type="evidence" value="ECO:0007669"/>
    <property type="project" value="UniProtKB-UniRule"/>
</dbReference>
<keyword evidence="2" id="KW-0808">Transferase</keyword>
<keyword evidence="11" id="KW-1185">Reference proteome</keyword>
<evidence type="ECO:0000256" key="5">
    <source>
        <dbReference type="ARBA" id="ARBA00022840"/>
    </source>
</evidence>
<feature type="compositionally biased region" description="Low complexity" evidence="7">
    <location>
        <begin position="305"/>
        <end position="314"/>
    </location>
</feature>
<keyword evidence="5 6" id="KW-0067">ATP-binding</keyword>
<dbReference type="CDD" id="cd00038">
    <property type="entry name" value="CAP_ED"/>
    <property type="match status" value="2"/>
</dbReference>
<feature type="compositionally biased region" description="Basic and acidic residues" evidence="7">
    <location>
        <begin position="457"/>
        <end position="467"/>
    </location>
</feature>
<gene>
    <name evidence="10" type="ORF">IV203_004085</name>
</gene>
<feature type="domain" description="Protein kinase" evidence="8">
    <location>
        <begin position="1011"/>
        <end position="1277"/>
    </location>
</feature>
<name>A0A9K3L3S3_9STRA</name>
<feature type="compositionally biased region" description="Basic and acidic residues" evidence="7">
    <location>
        <begin position="126"/>
        <end position="142"/>
    </location>
</feature>
<evidence type="ECO:0000259" key="8">
    <source>
        <dbReference type="PROSITE" id="PS50011"/>
    </source>
</evidence>
<evidence type="ECO:0000259" key="9">
    <source>
        <dbReference type="PROSITE" id="PS50042"/>
    </source>
</evidence>
<feature type="compositionally biased region" description="Low complexity" evidence="7">
    <location>
        <begin position="381"/>
        <end position="391"/>
    </location>
</feature>
<dbReference type="Pfam" id="PF00027">
    <property type="entry name" value="cNMP_binding"/>
    <property type="match status" value="1"/>
</dbReference>
<evidence type="ECO:0000256" key="7">
    <source>
        <dbReference type="SAM" id="MobiDB-lite"/>
    </source>
</evidence>
<dbReference type="GO" id="GO:0004691">
    <property type="term" value="F:cAMP-dependent protein kinase activity"/>
    <property type="evidence" value="ECO:0007669"/>
    <property type="project" value="TreeGrafter"/>
</dbReference>
<dbReference type="SMART" id="SM00100">
    <property type="entry name" value="cNMP"/>
    <property type="match status" value="2"/>
</dbReference>
<dbReference type="InterPro" id="IPR000719">
    <property type="entry name" value="Prot_kinase_dom"/>
</dbReference>
<feature type="compositionally biased region" description="Basic residues" evidence="7">
    <location>
        <begin position="411"/>
        <end position="423"/>
    </location>
</feature>
<comment type="caution">
    <text evidence="10">The sequence shown here is derived from an EMBL/GenBank/DDBJ whole genome shotgun (WGS) entry which is preliminary data.</text>
</comment>
<proteinExistence type="predicted"/>
<dbReference type="EMBL" id="JAGRRH010000016">
    <property type="protein sequence ID" value="KAG7354729.1"/>
    <property type="molecule type" value="Genomic_DNA"/>
</dbReference>
<evidence type="ECO:0000256" key="3">
    <source>
        <dbReference type="ARBA" id="ARBA00022741"/>
    </source>
</evidence>
<organism evidence="10 11">
    <name type="scientific">Nitzschia inconspicua</name>
    <dbReference type="NCBI Taxonomy" id="303405"/>
    <lineage>
        <taxon>Eukaryota</taxon>
        <taxon>Sar</taxon>
        <taxon>Stramenopiles</taxon>
        <taxon>Ochrophyta</taxon>
        <taxon>Bacillariophyta</taxon>
        <taxon>Bacillariophyceae</taxon>
        <taxon>Bacillariophycidae</taxon>
        <taxon>Bacillariales</taxon>
        <taxon>Bacillariaceae</taxon>
        <taxon>Nitzschia</taxon>
    </lineage>
</organism>
<evidence type="ECO:0000256" key="1">
    <source>
        <dbReference type="ARBA" id="ARBA00022527"/>
    </source>
</evidence>
<feature type="domain" description="Cyclic nucleotide-binding" evidence="9">
    <location>
        <begin position="764"/>
        <end position="874"/>
    </location>
</feature>
<reference evidence="10" key="1">
    <citation type="journal article" date="2021" name="Sci. Rep.">
        <title>Diploid genomic architecture of Nitzschia inconspicua, an elite biomass production diatom.</title>
        <authorList>
            <person name="Oliver A."/>
            <person name="Podell S."/>
            <person name="Pinowska A."/>
            <person name="Traller J.C."/>
            <person name="Smith S.R."/>
            <person name="McClure R."/>
            <person name="Beliaev A."/>
            <person name="Bohutskyi P."/>
            <person name="Hill E.A."/>
            <person name="Rabines A."/>
            <person name="Zheng H."/>
            <person name="Allen L.Z."/>
            <person name="Kuo A."/>
            <person name="Grigoriev I.V."/>
            <person name="Allen A.E."/>
            <person name="Hazlebeck D."/>
            <person name="Allen E.E."/>
        </authorList>
    </citation>
    <scope>NUCLEOTIDE SEQUENCE</scope>
    <source>
        <strain evidence="10">Hildebrandi</strain>
    </source>
</reference>
<feature type="region of interest" description="Disordered" evidence="7">
    <location>
        <begin position="84"/>
        <end position="548"/>
    </location>
</feature>